<feature type="compositionally biased region" description="Basic and acidic residues" evidence="1">
    <location>
        <begin position="1"/>
        <end position="15"/>
    </location>
</feature>
<dbReference type="InterPro" id="IPR025886">
    <property type="entry name" value="PP2-like"/>
</dbReference>
<dbReference type="GO" id="GO:0030246">
    <property type="term" value="F:carbohydrate binding"/>
    <property type="evidence" value="ECO:0007669"/>
    <property type="project" value="InterPro"/>
</dbReference>
<dbReference type="OMA" id="WSWHPLK"/>
<sequence length="218" mass="25128">MGAELSREDGTEREIIITGEDSQPERESEAKQEEGHPHEHQSILRTTDVPPPIHDQLSAGVFLSNRTMKHWVEKESKKCFMIYARGLSITWDENNSYWQWLTQKDAPSDDASVEMAELLNVCWLDVHGRFDMSKLSLGMTYEVAFMILMRSSGYGWQIPQEHKENLKEKPRGDWIEIKAGELSTSKHKEGEMEVYMFEHGGHWKSGLVLKGVLIRPKN</sequence>
<reference evidence="2" key="1">
    <citation type="submission" date="2013-07" db="EMBL/GenBank/DDBJ databases">
        <title>The genome of Eucalyptus grandis.</title>
        <authorList>
            <person name="Schmutz J."/>
            <person name="Hayes R."/>
            <person name="Myburg A."/>
            <person name="Tuskan G."/>
            <person name="Grattapaglia D."/>
            <person name="Rokhsar D.S."/>
        </authorList>
    </citation>
    <scope>NUCLEOTIDE SEQUENCE</scope>
    <source>
        <tissue evidence="2">Leaf extractions</tissue>
    </source>
</reference>
<evidence type="ECO:0000313" key="2">
    <source>
        <dbReference type="EMBL" id="KCW73416.1"/>
    </source>
</evidence>
<dbReference type="InParanoid" id="A0A059C5I5"/>
<protein>
    <submittedName>
        <fullName evidence="2">Uncharacterized protein</fullName>
    </submittedName>
</protein>
<dbReference type="PANTHER" id="PTHR48478:SF1">
    <property type="entry name" value="LECTIN-LIKE"/>
    <property type="match status" value="1"/>
</dbReference>
<name>A0A059C5I5_EUCGR</name>
<dbReference type="STRING" id="71139.A0A059C5I5"/>
<dbReference type="InterPro" id="IPR052147">
    <property type="entry name" value="PP2-like/Lectin"/>
</dbReference>
<feature type="compositionally biased region" description="Basic and acidic residues" evidence="1">
    <location>
        <begin position="23"/>
        <end position="42"/>
    </location>
</feature>
<organism evidence="2">
    <name type="scientific">Eucalyptus grandis</name>
    <name type="common">Flooded gum</name>
    <dbReference type="NCBI Taxonomy" id="71139"/>
    <lineage>
        <taxon>Eukaryota</taxon>
        <taxon>Viridiplantae</taxon>
        <taxon>Streptophyta</taxon>
        <taxon>Embryophyta</taxon>
        <taxon>Tracheophyta</taxon>
        <taxon>Spermatophyta</taxon>
        <taxon>Magnoliopsida</taxon>
        <taxon>eudicotyledons</taxon>
        <taxon>Gunneridae</taxon>
        <taxon>Pentapetalae</taxon>
        <taxon>rosids</taxon>
        <taxon>malvids</taxon>
        <taxon>Myrtales</taxon>
        <taxon>Myrtaceae</taxon>
        <taxon>Myrtoideae</taxon>
        <taxon>Eucalypteae</taxon>
        <taxon>Eucalyptus</taxon>
    </lineage>
</organism>
<accession>A0A059C5I5</accession>
<dbReference type="EMBL" id="KK198757">
    <property type="protein sequence ID" value="KCW73416.1"/>
    <property type="molecule type" value="Genomic_DNA"/>
</dbReference>
<feature type="region of interest" description="Disordered" evidence="1">
    <location>
        <begin position="1"/>
        <end position="42"/>
    </location>
</feature>
<proteinExistence type="predicted"/>
<dbReference type="eggNOG" id="KOG0017">
    <property type="taxonomic scope" value="Eukaryota"/>
</dbReference>
<dbReference type="Gramene" id="KCW73416">
    <property type="protein sequence ID" value="KCW73416"/>
    <property type="gene ID" value="EUGRSUZ_E01892"/>
</dbReference>
<gene>
    <name evidence="2" type="ORF">EUGRSUZ_E01892</name>
</gene>
<dbReference type="PANTHER" id="PTHR48478">
    <property type="entry name" value="LECTIN-LIKE"/>
    <property type="match status" value="1"/>
</dbReference>
<dbReference type="Pfam" id="PF14299">
    <property type="entry name" value="PP2"/>
    <property type="match status" value="1"/>
</dbReference>
<dbReference type="AlphaFoldDB" id="A0A059C5I5"/>
<evidence type="ECO:0000256" key="1">
    <source>
        <dbReference type="SAM" id="MobiDB-lite"/>
    </source>
</evidence>